<comment type="caution">
    <text evidence="1">The sequence shown here is derived from an EMBL/GenBank/DDBJ whole genome shotgun (WGS) entry which is preliminary data.</text>
</comment>
<name>A0AAD4HTB4_9AGAM</name>
<dbReference type="GeneID" id="64665257"/>
<evidence type="ECO:0000313" key="1">
    <source>
        <dbReference type="EMBL" id="KAG1907932.1"/>
    </source>
</evidence>
<dbReference type="EMBL" id="JABBWK010000002">
    <property type="protein sequence ID" value="KAG1907932.1"/>
    <property type="molecule type" value="Genomic_DNA"/>
</dbReference>
<reference evidence="1" key="1">
    <citation type="journal article" date="2020" name="New Phytol.">
        <title>Comparative genomics reveals dynamic genome evolution in host specialist ectomycorrhizal fungi.</title>
        <authorList>
            <person name="Lofgren L.A."/>
            <person name="Nguyen N.H."/>
            <person name="Vilgalys R."/>
            <person name="Ruytinx J."/>
            <person name="Liao H.L."/>
            <person name="Branco S."/>
            <person name="Kuo A."/>
            <person name="LaButti K."/>
            <person name="Lipzen A."/>
            <person name="Andreopoulos W."/>
            <person name="Pangilinan J."/>
            <person name="Riley R."/>
            <person name="Hundley H."/>
            <person name="Na H."/>
            <person name="Barry K."/>
            <person name="Grigoriev I.V."/>
            <person name="Stajich J.E."/>
            <person name="Kennedy P.G."/>
        </authorList>
    </citation>
    <scope>NUCLEOTIDE SEQUENCE</scope>
    <source>
        <strain evidence="1">FC203</strain>
    </source>
</reference>
<protein>
    <submittedName>
        <fullName evidence="1">Uncharacterized protein</fullName>
    </submittedName>
</protein>
<evidence type="ECO:0000313" key="2">
    <source>
        <dbReference type="Proteomes" id="UP001195769"/>
    </source>
</evidence>
<dbReference type="AlphaFoldDB" id="A0AAD4HTB4"/>
<organism evidence="1 2">
    <name type="scientific">Suillus fuscotomentosus</name>
    <dbReference type="NCBI Taxonomy" id="1912939"/>
    <lineage>
        <taxon>Eukaryota</taxon>
        <taxon>Fungi</taxon>
        <taxon>Dikarya</taxon>
        <taxon>Basidiomycota</taxon>
        <taxon>Agaricomycotina</taxon>
        <taxon>Agaricomycetes</taxon>
        <taxon>Agaricomycetidae</taxon>
        <taxon>Boletales</taxon>
        <taxon>Suillineae</taxon>
        <taxon>Suillaceae</taxon>
        <taxon>Suillus</taxon>
    </lineage>
</organism>
<proteinExistence type="predicted"/>
<dbReference type="Proteomes" id="UP001195769">
    <property type="component" value="Unassembled WGS sequence"/>
</dbReference>
<sequence>MPVPRSIIKQIKQIIPPLNGALHKGQSESACSEELWITLVHHSSQQYLHCDWEQIFRMSSARPQLLKLSSPTPQT</sequence>
<gene>
    <name evidence="1" type="ORF">F5891DRAFT_220476</name>
</gene>
<keyword evidence="2" id="KW-1185">Reference proteome</keyword>
<dbReference type="RefSeq" id="XP_041233507.1">
    <property type="nucleotide sequence ID" value="XM_041370959.1"/>
</dbReference>
<accession>A0AAD4HTB4</accession>